<keyword evidence="5" id="KW-0677">Repeat</keyword>
<dbReference type="Proteomes" id="UP000664859">
    <property type="component" value="Unassembled WGS sequence"/>
</dbReference>
<dbReference type="InterPro" id="IPR018108">
    <property type="entry name" value="MCP_transmembrane"/>
</dbReference>
<evidence type="ECO:0000256" key="1">
    <source>
        <dbReference type="ARBA" id="ARBA00004448"/>
    </source>
</evidence>
<proteinExistence type="inferred from homology"/>
<dbReference type="InterPro" id="IPR023395">
    <property type="entry name" value="MCP_dom_sf"/>
</dbReference>
<dbReference type="PANTHER" id="PTHR45671">
    <property type="entry name" value="SOLUTE CARRIER FAMILY 25 (MITOCHONDRIAL CARRIER PHOSPHATE CARRIER), MEMBER 3, LIKE-RELATED-RELATED"/>
    <property type="match status" value="1"/>
</dbReference>
<evidence type="ECO:0000256" key="9">
    <source>
        <dbReference type="ARBA" id="ARBA00023136"/>
    </source>
</evidence>
<organism evidence="12 13">
    <name type="scientific">Tribonema minus</name>
    <dbReference type="NCBI Taxonomy" id="303371"/>
    <lineage>
        <taxon>Eukaryota</taxon>
        <taxon>Sar</taxon>
        <taxon>Stramenopiles</taxon>
        <taxon>Ochrophyta</taxon>
        <taxon>PX clade</taxon>
        <taxon>Xanthophyceae</taxon>
        <taxon>Tribonematales</taxon>
        <taxon>Tribonemataceae</taxon>
        <taxon>Tribonema</taxon>
    </lineage>
</organism>
<protein>
    <submittedName>
        <fullName evidence="12">Mitochondrial carrier domain-containing protein</fullName>
    </submittedName>
</protein>
<accession>A0A835YSD1</accession>
<evidence type="ECO:0000256" key="8">
    <source>
        <dbReference type="ARBA" id="ARBA00023128"/>
    </source>
</evidence>
<dbReference type="EMBL" id="JAFCMP010000368">
    <property type="protein sequence ID" value="KAG5180691.1"/>
    <property type="molecule type" value="Genomic_DNA"/>
</dbReference>
<dbReference type="PANTHER" id="PTHR45671:SF12">
    <property type="entry name" value="MITOCHONDRIAL PHOSPHATE CARRIER PROTEIN"/>
    <property type="match status" value="1"/>
</dbReference>
<evidence type="ECO:0000256" key="4">
    <source>
        <dbReference type="ARBA" id="ARBA00022692"/>
    </source>
</evidence>
<comment type="similarity">
    <text evidence="2 11">Belongs to the mitochondrial carrier (TC 2.A.29) family.</text>
</comment>
<reference evidence="12" key="1">
    <citation type="submission" date="2021-02" db="EMBL/GenBank/DDBJ databases">
        <title>First Annotated Genome of the Yellow-green Alga Tribonema minus.</title>
        <authorList>
            <person name="Mahan K.M."/>
        </authorList>
    </citation>
    <scope>NUCLEOTIDE SEQUENCE</scope>
    <source>
        <strain evidence="12">UTEX B ZZ1240</strain>
    </source>
</reference>
<evidence type="ECO:0000313" key="13">
    <source>
        <dbReference type="Proteomes" id="UP000664859"/>
    </source>
</evidence>
<comment type="caution">
    <text evidence="12">The sequence shown here is derived from an EMBL/GenBank/DDBJ whole genome shotgun (WGS) entry which is preliminary data.</text>
</comment>
<name>A0A835YSD1_9STRA</name>
<keyword evidence="8" id="KW-0496">Mitochondrion</keyword>
<keyword evidence="7" id="KW-1133">Transmembrane helix</keyword>
<feature type="repeat" description="Solcar" evidence="10">
    <location>
        <begin position="142"/>
        <end position="225"/>
    </location>
</feature>
<evidence type="ECO:0000256" key="7">
    <source>
        <dbReference type="ARBA" id="ARBA00022989"/>
    </source>
</evidence>
<dbReference type="SUPFAM" id="SSF103506">
    <property type="entry name" value="Mitochondrial carrier"/>
    <property type="match status" value="1"/>
</dbReference>
<gene>
    <name evidence="12" type="ORF">JKP88DRAFT_270171</name>
</gene>
<evidence type="ECO:0000256" key="5">
    <source>
        <dbReference type="ARBA" id="ARBA00022737"/>
    </source>
</evidence>
<sequence length="247" mass="25789">MSALLQGSGATMLGYSWYGLTVYPGYELLRRAFAEAVGPEAAWAYRVPLVLAAGACATVVACIGVCPAESVRIRQVSEPSLGGGAAVLRTIVGEQGWGKLYEGFPPLLIRQVSFGMVKFLIFDFFSEAVYRALPDLAASSVSQAGVSLLSGLVAGVCAAIVSQPADTVLSTMNRQGGAATVFGTTKGLVQEGGFGALFRGLGGRCLWSGAIISGQFLLYDIGRRALHVSADDLKIFLDVLGSTLPTR</sequence>
<dbReference type="InterPro" id="IPR044677">
    <property type="entry name" value="SLC25A3/Pic2/Mir1-like"/>
</dbReference>
<evidence type="ECO:0000256" key="2">
    <source>
        <dbReference type="ARBA" id="ARBA00006375"/>
    </source>
</evidence>
<keyword evidence="13" id="KW-1185">Reference proteome</keyword>
<dbReference type="AlphaFoldDB" id="A0A835YSD1"/>
<keyword evidence="6" id="KW-0999">Mitochondrion inner membrane</keyword>
<evidence type="ECO:0000313" key="12">
    <source>
        <dbReference type="EMBL" id="KAG5180691.1"/>
    </source>
</evidence>
<dbReference type="PROSITE" id="PS50920">
    <property type="entry name" value="SOLCAR"/>
    <property type="match status" value="2"/>
</dbReference>
<feature type="repeat" description="Solcar" evidence="10">
    <location>
        <begin position="45"/>
        <end position="128"/>
    </location>
</feature>
<dbReference type="GO" id="GO:0005315">
    <property type="term" value="F:phosphate transmembrane transporter activity"/>
    <property type="evidence" value="ECO:0007669"/>
    <property type="project" value="InterPro"/>
</dbReference>
<evidence type="ECO:0000256" key="10">
    <source>
        <dbReference type="PROSITE-ProRule" id="PRU00282"/>
    </source>
</evidence>
<comment type="subcellular location">
    <subcellularLocation>
        <location evidence="1">Mitochondrion inner membrane</location>
        <topology evidence="1">Multi-pass membrane protein</topology>
    </subcellularLocation>
</comment>
<evidence type="ECO:0000256" key="6">
    <source>
        <dbReference type="ARBA" id="ARBA00022792"/>
    </source>
</evidence>
<keyword evidence="9 10" id="KW-0472">Membrane</keyword>
<dbReference type="Gene3D" id="1.50.40.10">
    <property type="entry name" value="Mitochondrial carrier domain"/>
    <property type="match status" value="1"/>
</dbReference>
<evidence type="ECO:0000256" key="3">
    <source>
        <dbReference type="ARBA" id="ARBA00022448"/>
    </source>
</evidence>
<keyword evidence="4 10" id="KW-0812">Transmembrane</keyword>
<dbReference type="GO" id="GO:1990547">
    <property type="term" value="P:mitochondrial phosphate ion transmembrane transport"/>
    <property type="evidence" value="ECO:0007669"/>
    <property type="project" value="InterPro"/>
</dbReference>
<dbReference type="Pfam" id="PF00153">
    <property type="entry name" value="Mito_carr"/>
    <property type="match status" value="2"/>
</dbReference>
<dbReference type="OrthoDB" id="427452at2759"/>
<keyword evidence="3 11" id="KW-0813">Transport</keyword>
<evidence type="ECO:0000256" key="11">
    <source>
        <dbReference type="RuleBase" id="RU000488"/>
    </source>
</evidence>
<dbReference type="GO" id="GO:0005743">
    <property type="term" value="C:mitochondrial inner membrane"/>
    <property type="evidence" value="ECO:0007669"/>
    <property type="project" value="UniProtKB-SubCell"/>
</dbReference>